<dbReference type="EMBL" id="MKZO01000037">
    <property type="protein sequence ID" value="OLS60872.1"/>
    <property type="molecule type" value="Genomic_DNA"/>
</dbReference>
<protein>
    <recommendedName>
        <fullName evidence="1">DUF1737 domain-containing protein</fullName>
    </recommendedName>
</protein>
<name>A0A1Q9R0P7_PSEPU</name>
<dbReference type="RefSeq" id="WP_075805026.1">
    <property type="nucleotide sequence ID" value="NZ_MKZO01000037.1"/>
</dbReference>
<feature type="domain" description="DUF1737" evidence="1">
    <location>
        <begin position="11"/>
        <end position="59"/>
    </location>
</feature>
<dbReference type="OrthoDB" id="9809803at2"/>
<dbReference type="AlphaFoldDB" id="A0A1Q9R0P7"/>
<accession>A0A1Q9R0P7</accession>
<dbReference type="Proteomes" id="UP000186736">
    <property type="component" value="Unassembled WGS sequence"/>
</dbReference>
<reference evidence="2 3" key="1">
    <citation type="submission" date="2016-10" db="EMBL/GenBank/DDBJ databases">
        <title>Genome Sequence of Pseudomonas putida GM4FR.</title>
        <authorList>
            <person name="Poehlein A."/>
            <person name="Wemheuer F."/>
            <person name="Hollensteiner J."/>
            <person name="Wemheuer B."/>
        </authorList>
    </citation>
    <scope>NUCLEOTIDE SEQUENCE [LARGE SCALE GENOMIC DNA]</scope>
    <source>
        <strain evidence="2 3">GM4FR</strain>
    </source>
</reference>
<evidence type="ECO:0000259" key="1">
    <source>
        <dbReference type="Pfam" id="PF08410"/>
    </source>
</evidence>
<evidence type="ECO:0000313" key="3">
    <source>
        <dbReference type="Proteomes" id="UP000186736"/>
    </source>
</evidence>
<sequence length="67" mass="7183">MSATTPDGLPVYRLITGKDDSAFCKRISELLAQGYQLHGSPTLTYDPQQQSVIAGQAVIWAGSKVSD</sequence>
<organism evidence="2 3">
    <name type="scientific">Pseudomonas putida</name>
    <name type="common">Arthrobacter siderocapsulatus</name>
    <dbReference type="NCBI Taxonomy" id="303"/>
    <lineage>
        <taxon>Bacteria</taxon>
        <taxon>Pseudomonadati</taxon>
        <taxon>Pseudomonadota</taxon>
        <taxon>Gammaproteobacteria</taxon>
        <taxon>Pseudomonadales</taxon>
        <taxon>Pseudomonadaceae</taxon>
        <taxon>Pseudomonas</taxon>
    </lineage>
</organism>
<gene>
    <name evidence="2" type="ORF">PSEMO_42750</name>
</gene>
<comment type="caution">
    <text evidence="2">The sequence shown here is derived from an EMBL/GenBank/DDBJ whole genome shotgun (WGS) entry which is preliminary data.</text>
</comment>
<evidence type="ECO:0000313" key="2">
    <source>
        <dbReference type="EMBL" id="OLS60872.1"/>
    </source>
</evidence>
<dbReference type="InterPro" id="IPR013619">
    <property type="entry name" value="DUF1737"/>
</dbReference>
<dbReference type="Pfam" id="PF08410">
    <property type="entry name" value="DUF1737"/>
    <property type="match status" value="1"/>
</dbReference>
<proteinExistence type="predicted"/>